<dbReference type="EMBL" id="KE525079">
    <property type="protein sequence ID" value="KFB41325.1"/>
    <property type="molecule type" value="Genomic_DNA"/>
</dbReference>
<dbReference type="EMBL" id="ATLV01016368">
    <property type="status" value="NOT_ANNOTATED_CDS"/>
    <property type="molecule type" value="Genomic_DNA"/>
</dbReference>
<dbReference type="Proteomes" id="UP000030765">
    <property type="component" value="Unassembled WGS sequence"/>
</dbReference>
<keyword evidence="4" id="KW-1185">Reference proteome</keyword>
<protein>
    <submittedName>
        <fullName evidence="2">AGAP012992-PA-like protein</fullName>
    </submittedName>
</protein>
<dbReference type="VEuPathDB" id="VectorBase:ASIC008807"/>
<reference evidence="2 4" key="1">
    <citation type="journal article" date="2014" name="BMC Genomics">
        <title>Genome sequence of Anopheles sinensis provides insight into genetics basis of mosquito competence for malaria parasites.</title>
        <authorList>
            <person name="Zhou D."/>
            <person name="Zhang D."/>
            <person name="Ding G."/>
            <person name="Shi L."/>
            <person name="Hou Q."/>
            <person name="Ye Y."/>
            <person name="Xu Y."/>
            <person name="Zhou H."/>
            <person name="Xiong C."/>
            <person name="Li S."/>
            <person name="Yu J."/>
            <person name="Hong S."/>
            <person name="Yu X."/>
            <person name="Zou P."/>
            <person name="Chen C."/>
            <person name="Chang X."/>
            <person name="Wang W."/>
            <person name="Lv Y."/>
            <person name="Sun Y."/>
            <person name="Ma L."/>
            <person name="Shen B."/>
            <person name="Zhu C."/>
        </authorList>
    </citation>
    <scope>NUCLEOTIDE SEQUENCE [LARGE SCALE GENOMIC DNA]</scope>
</reference>
<feature type="transmembrane region" description="Helical" evidence="1">
    <location>
        <begin position="7"/>
        <end position="27"/>
    </location>
</feature>
<name>A0A084VTN1_ANOSI</name>
<sequence length="267" mass="30731">MGWFERFTLFCVVIVITSLSLILIGTVELLHRVDDRINGENRALLEEFHALRLQEGTPEPVSNVPLLTIVIRSSKSNYEMRKIIRHTWSREDFRLEHRFVLVSDDPVKKHNISGWLARLNRRGTVKMARYFLFVDDAIFVNTRFLLEALEWAIPTKNFVLCATKKSDVRNRSTTTICDATRPVLLSGDVVRNGPDKRAQQPVHDGKRLYLSQRDTEAIFNQQIVDISRLMFFFSAPLDQLSSIPMPPTLMTERLWGAVNGNFSTIEA</sequence>
<dbReference type="OMA" id="FCVVIVI"/>
<reference evidence="3" key="2">
    <citation type="submission" date="2020-05" db="UniProtKB">
        <authorList>
            <consortium name="EnsemblMetazoa"/>
        </authorList>
    </citation>
    <scope>IDENTIFICATION</scope>
</reference>
<evidence type="ECO:0000313" key="2">
    <source>
        <dbReference type="EMBL" id="KFB41325.1"/>
    </source>
</evidence>
<proteinExistence type="predicted"/>
<evidence type="ECO:0000313" key="3">
    <source>
        <dbReference type="EnsemblMetazoa" id="ASIC008807-PA"/>
    </source>
</evidence>
<dbReference type="AlphaFoldDB" id="A0A084VTN1"/>
<evidence type="ECO:0000256" key="1">
    <source>
        <dbReference type="SAM" id="Phobius"/>
    </source>
</evidence>
<organism evidence="2">
    <name type="scientific">Anopheles sinensis</name>
    <name type="common">Mosquito</name>
    <dbReference type="NCBI Taxonomy" id="74873"/>
    <lineage>
        <taxon>Eukaryota</taxon>
        <taxon>Metazoa</taxon>
        <taxon>Ecdysozoa</taxon>
        <taxon>Arthropoda</taxon>
        <taxon>Hexapoda</taxon>
        <taxon>Insecta</taxon>
        <taxon>Pterygota</taxon>
        <taxon>Neoptera</taxon>
        <taxon>Endopterygota</taxon>
        <taxon>Diptera</taxon>
        <taxon>Nematocera</taxon>
        <taxon>Culicoidea</taxon>
        <taxon>Culicidae</taxon>
        <taxon>Anophelinae</taxon>
        <taxon>Anopheles</taxon>
    </lineage>
</organism>
<evidence type="ECO:0000313" key="4">
    <source>
        <dbReference type="Proteomes" id="UP000030765"/>
    </source>
</evidence>
<gene>
    <name evidence="2" type="ORF">ZHAS_00008807</name>
</gene>
<keyword evidence="1" id="KW-1133">Transmembrane helix</keyword>
<keyword evidence="1" id="KW-0812">Transmembrane</keyword>
<accession>A0A084VTN1</accession>
<dbReference type="EnsemblMetazoa" id="ASIC008807-RA">
    <property type="protein sequence ID" value="ASIC008807-PA"/>
    <property type="gene ID" value="ASIC008807"/>
</dbReference>
<dbReference type="VEuPathDB" id="VectorBase:ASIS018202"/>
<keyword evidence="1" id="KW-0472">Membrane</keyword>